<dbReference type="InterPro" id="IPR043161">
    <property type="entry name" value="DOCK_C_lobe_A"/>
</dbReference>
<dbReference type="InterPro" id="IPR043162">
    <property type="entry name" value="DOCK_C_lobe_C"/>
</dbReference>
<feature type="domain" description="DOCKER" evidence="3">
    <location>
        <begin position="623"/>
        <end position="1026"/>
    </location>
</feature>
<reference evidence="4" key="1">
    <citation type="journal article" date="2019" name="G3 (Bethesda)">
        <title>Genome Assemblies of Two Rare Opportunistic Yeast Pathogens: Diutina rugosa (syn. Candida rugosa) and Trichomonascus ciferrii (syn. Candida ciferrii).</title>
        <authorList>
            <person name="Mixao V."/>
            <person name="Saus E."/>
            <person name="Hansen A.P."/>
            <person name="Lass-Florl C."/>
            <person name="Gabaldon T."/>
        </authorList>
    </citation>
    <scope>NUCLEOTIDE SEQUENCE</scope>
    <source>
        <strain evidence="4">CBS 4856</strain>
    </source>
</reference>
<keyword evidence="5" id="KW-1185">Reference proteome</keyword>
<name>A0A642V1L7_9ASCO</name>
<dbReference type="GO" id="GO:0005085">
    <property type="term" value="F:guanyl-nucleotide exchange factor activity"/>
    <property type="evidence" value="ECO:0007669"/>
    <property type="project" value="InterPro"/>
</dbReference>
<dbReference type="VEuPathDB" id="FungiDB:TRICI_004252"/>
<gene>
    <name evidence="4" type="ORF">TRICI_004252</name>
</gene>
<feature type="compositionally biased region" description="Basic and acidic residues" evidence="2">
    <location>
        <begin position="1085"/>
        <end position="1094"/>
    </location>
</feature>
<feature type="compositionally biased region" description="Low complexity" evidence="2">
    <location>
        <begin position="1183"/>
        <end position="1202"/>
    </location>
</feature>
<dbReference type="GO" id="GO:0007264">
    <property type="term" value="P:small GTPase-mediated signal transduction"/>
    <property type="evidence" value="ECO:0007669"/>
    <property type="project" value="InterPro"/>
</dbReference>
<evidence type="ECO:0000256" key="1">
    <source>
        <dbReference type="PROSITE-ProRule" id="PRU00984"/>
    </source>
</evidence>
<dbReference type="GO" id="GO:0005886">
    <property type="term" value="C:plasma membrane"/>
    <property type="evidence" value="ECO:0007669"/>
    <property type="project" value="TreeGrafter"/>
</dbReference>
<dbReference type="OrthoDB" id="18896at2759"/>
<dbReference type="GO" id="GO:0031267">
    <property type="term" value="F:small GTPase binding"/>
    <property type="evidence" value="ECO:0007669"/>
    <property type="project" value="TreeGrafter"/>
</dbReference>
<dbReference type="EMBL" id="SWFS01000321">
    <property type="protein sequence ID" value="KAA8910151.1"/>
    <property type="molecule type" value="Genomic_DNA"/>
</dbReference>
<dbReference type="Proteomes" id="UP000761534">
    <property type="component" value="Unassembled WGS sequence"/>
</dbReference>
<dbReference type="PROSITE" id="PS51651">
    <property type="entry name" value="DOCKER"/>
    <property type="match status" value="1"/>
</dbReference>
<evidence type="ECO:0000256" key="2">
    <source>
        <dbReference type="SAM" id="MobiDB-lite"/>
    </source>
</evidence>
<evidence type="ECO:0000313" key="5">
    <source>
        <dbReference type="Proteomes" id="UP000761534"/>
    </source>
</evidence>
<dbReference type="Gene3D" id="1.25.40.410">
    <property type="match status" value="1"/>
</dbReference>
<accession>A0A642V1L7</accession>
<evidence type="ECO:0000259" key="3">
    <source>
        <dbReference type="PROSITE" id="PS51651"/>
    </source>
</evidence>
<comment type="caution">
    <text evidence="4">The sequence shown here is derived from an EMBL/GenBank/DDBJ whole genome shotgun (WGS) entry which is preliminary data.</text>
</comment>
<feature type="region of interest" description="Disordered" evidence="2">
    <location>
        <begin position="1058"/>
        <end position="1212"/>
    </location>
</feature>
<feature type="compositionally biased region" description="Polar residues" evidence="2">
    <location>
        <begin position="1159"/>
        <end position="1175"/>
    </location>
</feature>
<feature type="compositionally biased region" description="Polar residues" evidence="2">
    <location>
        <begin position="1100"/>
        <end position="1126"/>
    </location>
</feature>
<dbReference type="PANTHER" id="PTHR45653:SF10">
    <property type="entry name" value="MYOBLAST CITY, ISOFORM B"/>
    <property type="match status" value="1"/>
</dbReference>
<dbReference type="GO" id="GO:0005737">
    <property type="term" value="C:cytoplasm"/>
    <property type="evidence" value="ECO:0007669"/>
    <property type="project" value="TreeGrafter"/>
</dbReference>
<dbReference type="InterPro" id="IPR046773">
    <property type="entry name" value="DOCKER_Lobe_C"/>
</dbReference>
<dbReference type="AlphaFoldDB" id="A0A642V1L7"/>
<dbReference type="InterPro" id="IPR026791">
    <property type="entry name" value="DOCK"/>
</dbReference>
<evidence type="ECO:0000313" key="4">
    <source>
        <dbReference type="EMBL" id="KAA8910151.1"/>
    </source>
</evidence>
<proteinExistence type="inferred from homology"/>
<dbReference type="PANTHER" id="PTHR45653">
    <property type="entry name" value="DEDICATOR OF CYTOKINESIS"/>
    <property type="match status" value="1"/>
</dbReference>
<dbReference type="CDD" id="cd11684">
    <property type="entry name" value="DHR2_DOCK"/>
    <property type="match status" value="1"/>
</dbReference>
<dbReference type="InterPro" id="IPR027357">
    <property type="entry name" value="DOCKER_dom"/>
</dbReference>
<dbReference type="Pfam" id="PF20421">
    <property type="entry name" value="DHR-2_Lobe_C"/>
    <property type="match status" value="1"/>
</dbReference>
<sequence>MLAEFMNTESEEFLMQLFHALIHTLEKVTARSKEHAYLGIDYMNNRFNFAGLSEILLSLTEKCLLNTSSLGYQLLINYFKISEFLSKLVSTSATIDSDRGKDNKIDVSVTIRKYVKRINEATKQLLSNQEKTMVELQIVAIQNLYQWFFNLRQFLPADEIAQFLIEAIDSIRSDHDKINTQRLLLIRKLSSSWLYKESKYRPPITAYTIKWTLQFWIVGKDGEFSPGRKEQLRLLCSIYAAQFKILWPVRHEEPDVCKRYGQLLPLGAKLYTELLAQFEAYKRTPCTVFSPLFGDSYPFEVRAIDSVVTDCVFDETLMEVGIVFTLLVNLAHFSGQHMPDTSLTHTQVTELAYNIVRTCNALLSSVAFPKTWISLLAVHHETVFGCLDYLSGLMKTRFIPDPDNAEEFNSDLWYAFLGSILKLAGSEAIAVEHLPDQKRAAIWKICRDIRGRAVDLLTDVWDSIGWPAIEEDKARFGLDVFGGFQVQMFGGETSLVRDILNLCLVRHSKTQQAAVKILQTMIVSEWTLNEDLTGLQREIIASLDDIFQTRNYFPENYEKQAFNYCLRSTFKIDPEDEAYPFISKLLDDVEEFLDLLMDLYNIPPGDAYNDDRIFHALNVLNFLKDIDRVEIFSRYVNDIAQWNRSKQNYTQTGLALKLLASAYEWSFDIQLEASDYPIFPAQSSFERKEALYEDIIQSFTRGKAFENAIEATKELIHAYETVSFDFKKLASATRILGKLYDSVDNVERLQPSYFRVAYIGVGFPRSLRNRQFIFEGNPWEKLESIHERLHRTYPGATIVSNEEEAKVDGQYLYVSTVLPDIGRLNRLPANSPGAKEFQARLNMRYFYLERRLDTGGGNKPTATTQWVEKTVYETYQAFPTIVKRSEVKQASVQKLSPLEYALVQVEKKTNELLDLEQVFKVGKADQNAVSKLDLLLSGAIDSPVNGGIQLFRPFLEDPALRSDPVQSQQVTSLEVSFLDYAAAVQRCLAIHSKVVPASLKPLHNSLEELFARNFSRELGVLKSMDPNDELLENLGFTSGSGGYVKRNESLTELTRQLTIDGSASSTGETSRWQSIDNGNGNMSRSRSESNDISKMRGGSISESKASPQLSRSVSRNQSMIMSSSPDLNRGSPYDPGERRGLGLIRQGNEPHDGRAPNRYPSQTSIYIDGQINGSDSYKGLGVSRSVSSDLRSSETSSQSSGRAPSRINGSQI</sequence>
<protein>
    <recommendedName>
        <fullName evidence="3">DOCKER domain-containing protein</fullName>
    </recommendedName>
</protein>
<feature type="compositionally biased region" description="Polar residues" evidence="2">
    <location>
        <begin position="1058"/>
        <end position="1084"/>
    </location>
</feature>
<organism evidence="4 5">
    <name type="scientific">Trichomonascus ciferrii</name>
    <dbReference type="NCBI Taxonomy" id="44093"/>
    <lineage>
        <taxon>Eukaryota</taxon>
        <taxon>Fungi</taxon>
        <taxon>Dikarya</taxon>
        <taxon>Ascomycota</taxon>
        <taxon>Saccharomycotina</taxon>
        <taxon>Dipodascomycetes</taxon>
        <taxon>Dipodascales</taxon>
        <taxon>Trichomonascaceae</taxon>
        <taxon>Trichomonascus</taxon>
        <taxon>Trichomonascus ciferrii complex</taxon>
    </lineage>
</organism>
<dbReference type="Gene3D" id="1.20.58.740">
    <property type="match status" value="1"/>
</dbReference>
<comment type="similarity">
    <text evidence="1">Belongs to the DOCK family.</text>
</comment>